<gene>
    <name evidence="3" type="ORF">ENR64_06620</name>
</gene>
<feature type="transmembrane region" description="Helical" evidence="2">
    <location>
        <begin position="87"/>
        <end position="107"/>
    </location>
</feature>
<comment type="caution">
    <text evidence="3">The sequence shown here is derived from an EMBL/GenBank/DDBJ whole genome shotgun (WGS) entry which is preliminary data.</text>
</comment>
<evidence type="ECO:0000256" key="2">
    <source>
        <dbReference type="SAM" id="Phobius"/>
    </source>
</evidence>
<feature type="region of interest" description="Disordered" evidence="1">
    <location>
        <begin position="1"/>
        <end position="22"/>
    </location>
</feature>
<feature type="transmembrane region" description="Helical" evidence="2">
    <location>
        <begin position="167"/>
        <end position="187"/>
    </location>
</feature>
<feature type="transmembrane region" description="Helical" evidence="2">
    <location>
        <begin position="207"/>
        <end position="224"/>
    </location>
</feature>
<keyword evidence="2" id="KW-1133">Transmembrane helix</keyword>
<name>A0A7C3PBR5_9CYAN</name>
<feature type="compositionally biased region" description="Polar residues" evidence="1">
    <location>
        <begin position="1"/>
        <end position="12"/>
    </location>
</feature>
<keyword evidence="2" id="KW-0812">Transmembrane</keyword>
<proteinExistence type="predicted"/>
<reference evidence="3" key="1">
    <citation type="journal article" date="2020" name="mSystems">
        <title>Genome- and Community-Level Interaction Insights into Carbon Utilization and Element Cycling Functions of Hydrothermarchaeota in Hydrothermal Sediment.</title>
        <authorList>
            <person name="Zhou Z."/>
            <person name="Liu Y."/>
            <person name="Xu W."/>
            <person name="Pan J."/>
            <person name="Luo Z.H."/>
            <person name="Li M."/>
        </authorList>
    </citation>
    <scope>NUCLEOTIDE SEQUENCE [LARGE SCALE GENOMIC DNA]</scope>
    <source>
        <strain evidence="3">SpSt-418</strain>
    </source>
</reference>
<dbReference type="AlphaFoldDB" id="A0A7C3PBR5"/>
<evidence type="ECO:0000256" key="1">
    <source>
        <dbReference type="SAM" id="MobiDB-lite"/>
    </source>
</evidence>
<feature type="transmembrane region" description="Helical" evidence="2">
    <location>
        <begin position="230"/>
        <end position="248"/>
    </location>
</feature>
<sequence>MSISSTPNSSKPISEKGGQLPAWSRPTISPEHGVYVVLLVASLTGAAAAHRWTVATTLAMVCAFCGFQAEHPLVVQIRQRKSLKPRLLLWGCVYGGIAAAIALYLYWQARTMLSPLLWVYGGAIAALIFDGFSVLQREQKSILNEIVTFAAVCLAAPFVYISTTGHLSLEVVGLWLLNTLFFSSSIFTVKLRKLKQDEDLNSATQRLIVYHLIASLIVLSLYQFNILTLFTALTFGIGFIKVVGILWQRHWYCTTRIQNVALIETLSALLFCLATAISVLPAHLTGS</sequence>
<evidence type="ECO:0000313" key="3">
    <source>
        <dbReference type="EMBL" id="HFM97432.1"/>
    </source>
</evidence>
<feature type="transmembrane region" description="Helical" evidence="2">
    <location>
        <begin position="260"/>
        <end position="284"/>
    </location>
</feature>
<dbReference type="InterPro" id="IPR025576">
    <property type="entry name" value="YwiC"/>
</dbReference>
<evidence type="ECO:0008006" key="4">
    <source>
        <dbReference type="Google" id="ProtNLM"/>
    </source>
</evidence>
<accession>A0A7C3PBR5</accession>
<dbReference type="EMBL" id="DSRU01000078">
    <property type="protein sequence ID" value="HFM97432.1"/>
    <property type="molecule type" value="Genomic_DNA"/>
</dbReference>
<dbReference type="Pfam" id="PF14256">
    <property type="entry name" value="YwiC"/>
    <property type="match status" value="1"/>
</dbReference>
<feature type="transmembrane region" description="Helical" evidence="2">
    <location>
        <begin position="113"/>
        <end position="135"/>
    </location>
</feature>
<keyword evidence="2" id="KW-0472">Membrane</keyword>
<feature type="transmembrane region" description="Helical" evidence="2">
    <location>
        <begin position="142"/>
        <end position="161"/>
    </location>
</feature>
<protein>
    <recommendedName>
        <fullName evidence="4">YwiC-like family protein</fullName>
    </recommendedName>
</protein>
<feature type="transmembrane region" description="Helical" evidence="2">
    <location>
        <begin position="33"/>
        <end position="52"/>
    </location>
</feature>
<organism evidence="3">
    <name type="scientific">Oscillatoriales cyanobacterium SpSt-418</name>
    <dbReference type="NCBI Taxonomy" id="2282169"/>
    <lineage>
        <taxon>Bacteria</taxon>
        <taxon>Bacillati</taxon>
        <taxon>Cyanobacteriota</taxon>
        <taxon>Cyanophyceae</taxon>
        <taxon>Oscillatoriophycideae</taxon>
        <taxon>Oscillatoriales</taxon>
    </lineage>
</organism>